<reference evidence="2" key="1">
    <citation type="submission" date="2021-06" db="EMBL/GenBank/DDBJ databases">
        <authorList>
            <person name="Kallberg Y."/>
            <person name="Tangrot J."/>
            <person name="Rosling A."/>
        </authorList>
    </citation>
    <scope>NUCLEOTIDE SEQUENCE</scope>
    <source>
        <strain evidence="2">87-6 pot B 2015</strain>
    </source>
</reference>
<keyword evidence="1" id="KW-0732">Signal</keyword>
<organism evidence="2 3">
    <name type="scientific">Funneliformis mosseae</name>
    <name type="common">Endomycorrhizal fungus</name>
    <name type="synonym">Glomus mosseae</name>
    <dbReference type="NCBI Taxonomy" id="27381"/>
    <lineage>
        <taxon>Eukaryota</taxon>
        <taxon>Fungi</taxon>
        <taxon>Fungi incertae sedis</taxon>
        <taxon>Mucoromycota</taxon>
        <taxon>Glomeromycotina</taxon>
        <taxon>Glomeromycetes</taxon>
        <taxon>Glomerales</taxon>
        <taxon>Glomeraceae</taxon>
        <taxon>Funneliformis</taxon>
    </lineage>
</organism>
<dbReference type="Proteomes" id="UP000789375">
    <property type="component" value="Unassembled WGS sequence"/>
</dbReference>
<dbReference type="AlphaFoldDB" id="A0A9N8V2C5"/>
<gene>
    <name evidence="2" type="ORF">FMOSSE_LOCUS481</name>
</gene>
<proteinExistence type="predicted"/>
<evidence type="ECO:0000313" key="2">
    <source>
        <dbReference type="EMBL" id="CAG8437166.1"/>
    </source>
</evidence>
<evidence type="ECO:0000256" key="1">
    <source>
        <dbReference type="SAM" id="SignalP"/>
    </source>
</evidence>
<accession>A0A9N8V2C5</accession>
<dbReference type="EMBL" id="CAJVPP010000045">
    <property type="protein sequence ID" value="CAG8437166.1"/>
    <property type="molecule type" value="Genomic_DNA"/>
</dbReference>
<comment type="caution">
    <text evidence="2">The sequence shown here is derived from an EMBL/GenBank/DDBJ whole genome shotgun (WGS) entry which is preliminary data.</text>
</comment>
<sequence>MRYNIRFIVALIVTFIPFIIDSTFACEKDCRIGVAQAFVDSYALELQPMFTDLSQKITKNLYYNDNTSLSKITTDPSLASNVLKSIYTSTSELVNKTLLQTVISESPRKIHDAIFETEPKFKGDCNNPKRVTQPPPGIAWTFDDCKKMDYICGNPPSVCHFFEDNRSRSIKAIVSNVQSHCSNGDFYDRIMSNIKTVATHGGIESDGVNYLLNQTSTAIKQHLDQFPAAFQMNFCSNNTCNKYDHKIKELLLTYP</sequence>
<protein>
    <submittedName>
        <fullName evidence="2">13575_t:CDS:1</fullName>
    </submittedName>
</protein>
<keyword evidence="3" id="KW-1185">Reference proteome</keyword>
<evidence type="ECO:0000313" key="3">
    <source>
        <dbReference type="Proteomes" id="UP000789375"/>
    </source>
</evidence>
<name>A0A9N8V2C5_FUNMO</name>
<feature type="signal peptide" evidence="1">
    <location>
        <begin position="1"/>
        <end position="25"/>
    </location>
</feature>
<feature type="chain" id="PRO_5040476661" evidence="1">
    <location>
        <begin position="26"/>
        <end position="255"/>
    </location>
</feature>